<evidence type="ECO:0000313" key="4">
    <source>
        <dbReference type="Proteomes" id="UP000703315"/>
    </source>
</evidence>
<dbReference type="Pfam" id="PF02655">
    <property type="entry name" value="ATP-grasp_3"/>
    <property type="match status" value="1"/>
</dbReference>
<dbReference type="AlphaFoldDB" id="A0A921FR74"/>
<name>A0A921FR74_9MICC</name>
<dbReference type="Pfam" id="PF21360">
    <property type="entry name" value="PylC-like_N"/>
    <property type="match status" value="1"/>
</dbReference>
<accession>A0A921FR74</accession>
<dbReference type="GO" id="GO:0046872">
    <property type="term" value="F:metal ion binding"/>
    <property type="evidence" value="ECO:0007669"/>
    <property type="project" value="InterPro"/>
</dbReference>
<dbReference type="InterPro" id="IPR013815">
    <property type="entry name" value="ATP_grasp_subdomain_1"/>
</dbReference>
<evidence type="ECO:0000259" key="2">
    <source>
        <dbReference type="PROSITE" id="PS50975"/>
    </source>
</evidence>
<dbReference type="EMBL" id="DYXC01000169">
    <property type="protein sequence ID" value="HJF15987.1"/>
    <property type="molecule type" value="Genomic_DNA"/>
</dbReference>
<dbReference type="RefSeq" id="WP_303909122.1">
    <property type="nucleotide sequence ID" value="NZ_DYXC01000169.1"/>
</dbReference>
<keyword evidence="1" id="KW-0547">Nucleotide-binding</keyword>
<evidence type="ECO:0000313" key="3">
    <source>
        <dbReference type="EMBL" id="HJF15987.1"/>
    </source>
</evidence>
<dbReference type="Gene3D" id="3.40.50.20">
    <property type="match status" value="1"/>
</dbReference>
<reference evidence="3" key="2">
    <citation type="submission" date="2021-09" db="EMBL/GenBank/DDBJ databases">
        <authorList>
            <person name="Gilroy R."/>
        </authorList>
    </citation>
    <scope>NUCLEOTIDE SEQUENCE</scope>
    <source>
        <strain evidence="3">ChiHjej13B12-14962</strain>
    </source>
</reference>
<sequence length="360" mass="38945">MRIVISSAGRRVYLVQWFQEALYEAGLVGEVIVIEHDPNAATAAAADSYRAIPAFTSPEYAPAMLDIIDELQPELFLSLNDHELTALSEGLADELRARGVVTPVLDEQSHRAVADKLAMSQVLQQAGICTPRTVLLSDVAAVQDLLYNTNNIVVKDRWGSGSSGLRRFTSAQACRWVEQRYHHATGTEAHRLDDIIVQPDVGGIEYGLDVITAVRGGPVAGVLARRKLAMRHGETSSAKTVKNTPFIGLAAALNAALGIRGSVDVDVLVGDDDVPYVIDVNPRFGGGYPFMHVAGADVPHFYLASTLGFAPRPDWDQYRIGYIGSKHEGIIGFDTADNPAAQPANRRQPLTSLIQKRVGI</sequence>
<evidence type="ECO:0000256" key="1">
    <source>
        <dbReference type="PROSITE-ProRule" id="PRU00409"/>
    </source>
</evidence>
<protein>
    <submittedName>
        <fullName evidence="3">ATP-grasp domain-containing protein</fullName>
    </submittedName>
</protein>
<dbReference type="Gene3D" id="3.30.1490.20">
    <property type="entry name" value="ATP-grasp fold, A domain"/>
    <property type="match status" value="1"/>
</dbReference>
<dbReference type="Proteomes" id="UP000703315">
    <property type="component" value="Unassembled WGS sequence"/>
</dbReference>
<comment type="caution">
    <text evidence="3">The sequence shown here is derived from an EMBL/GenBank/DDBJ whole genome shotgun (WGS) entry which is preliminary data.</text>
</comment>
<dbReference type="SUPFAM" id="SSF56059">
    <property type="entry name" value="Glutathione synthetase ATP-binding domain-like"/>
    <property type="match status" value="1"/>
</dbReference>
<feature type="domain" description="ATP-grasp" evidence="2">
    <location>
        <begin position="120"/>
        <end position="307"/>
    </location>
</feature>
<dbReference type="InterPro" id="IPR011761">
    <property type="entry name" value="ATP-grasp"/>
</dbReference>
<dbReference type="InterPro" id="IPR003806">
    <property type="entry name" value="ATP-grasp_PylC-type"/>
</dbReference>
<dbReference type="PROSITE" id="PS50975">
    <property type="entry name" value="ATP_GRASP"/>
    <property type="match status" value="1"/>
</dbReference>
<gene>
    <name evidence="3" type="ORF">K8V32_14555</name>
</gene>
<proteinExistence type="predicted"/>
<reference evidence="3" key="1">
    <citation type="journal article" date="2021" name="PeerJ">
        <title>Extensive microbial diversity within the chicken gut microbiome revealed by metagenomics and culture.</title>
        <authorList>
            <person name="Gilroy R."/>
            <person name="Ravi A."/>
            <person name="Getino M."/>
            <person name="Pursley I."/>
            <person name="Horton D.L."/>
            <person name="Alikhan N.F."/>
            <person name="Baker D."/>
            <person name="Gharbi K."/>
            <person name="Hall N."/>
            <person name="Watson M."/>
            <person name="Adriaenssens E.M."/>
            <person name="Foster-Nyarko E."/>
            <person name="Jarju S."/>
            <person name="Secka A."/>
            <person name="Antonio M."/>
            <person name="Oren A."/>
            <person name="Chaudhuri R.R."/>
            <person name="La Ragione R."/>
            <person name="Hildebrand F."/>
            <person name="Pallen M.J."/>
        </authorList>
    </citation>
    <scope>NUCLEOTIDE SEQUENCE</scope>
    <source>
        <strain evidence="3">ChiHjej13B12-14962</strain>
    </source>
</reference>
<dbReference type="Gene3D" id="3.30.470.20">
    <property type="entry name" value="ATP-grasp fold, B domain"/>
    <property type="match status" value="1"/>
</dbReference>
<keyword evidence="1" id="KW-0067">ATP-binding</keyword>
<organism evidence="3 4">
    <name type="scientific">Enteractinococcus helveticum</name>
    <dbReference type="NCBI Taxonomy" id="1837282"/>
    <lineage>
        <taxon>Bacteria</taxon>
        <taxon>Bacillati</taxon>
        <taxon>Actinomycetota</taxon>
        <taxon>Actinomycetes</taxon>
        <taxon>Micrococcales</taxon>
        <taxon>Micrococcaceae</taxon>
    </lineage>
</organism>
<dbReference type="InterPro" id="IPR048764">
    <property type="entry name" value="PylC_N"/>
</dbReference>
<dbReference type="GO" id="GO:0005524">
    <property type="term" value="F:ATP binding"/>
    <property type="evidence" value="ECO:0007669"/>
    <property type="project" value="UniProtKB-UniRule"/>
</dbReference>